<dbReference type="Pfam" id="PF01149">
    <property type="entry name" value="Fapy_DNA_glyco"/>
    <property type="match status" value="1"/>
</dbReference>
<dbReference type="KEGG" id="saci:Sinac_1777"/>
<dbReference type="SUPFAM" id="SSF57716">
    <property type="entry name" value="Glucocorticoid receptor-like (DNA-binding domain)"/>
    <property type="match status" value="1"/>
</dbReference>
<evidence type="ECO:0000256" key="15">
    <source>
        <dbReference type="ARBA" id="ARBA00023239"/>
    </source>
</evidence>
<evidence type="ECO:0000259" key="22">
    <source>
        <dbReference type="PROSITE" id="PS51068"/>
    </source>
</evidence>
<comment type="cofactor">
    <cofactor evidence="2">
        <name>Zn(2+)</name>
        <dbReference type="ChEBI" id="CHEBI:29105"/>
    </cofactor>
</comment>
<evidence type="ECO:0000256" key="4">
    <source>
        <dbReference type="ARBA" id="ARBA00011245"/>
    </source>
</evidence>
<dbReference type="InterPro" id="IPR010979">
    <property type="entry name" value="Ribosomal_uS13-like_H2TH"/>
</dbReference>
<evidence type="ECO:0000256" key="18">
    <source>
        <dbReference type="ARBA" id="ARBA00030638"/>
    </source>
</evidence>
<evidence type="ECO:0000256" key="13">
    <source>
        <dbReference type="ARBA" id="ARBA00023125"/>
    </source>
</evidence>
<dbReference type="PANTHER" id="PTHR22993">
    <property type="entry name" value="FORMAMIDOPYRIMIDINE-DNA GLYCOSYLASE"/>
    <property type="match status" value="1"/>
</dbReference>
<evidence type="ECO:0000256" key="2">
    <source>
        <dbReference type="ARBA" id="ARBA00001947"/>
    </source>
</evidence>
<evidence type="ECO:0000256" key="7">
    <source>
        <dbReference type="ARBA" id="ARBA00016240"/>
    </source>
</evidence>
<keyword evidence="16" id="KW-0511">Multifunctional enzyme</keyword>
<keyword evidence="14" id="KW-0234">DNA repair</keyword>
<dbReference type="NCBIfam" id="TIGR00577">
    <property type="entry name" value="fpg"/>
    <property type="match status" value="1"/>
</dbReference>
<dbReference type="Gene3D" id="3.20.190.10">
    <property type="entry name" value="MutM-like, N-terminal"/>
    <property type="match status" value="1"/>
</dbReference>
<dbReference type="EC" id="4.2.99.18" evidence="6"/>
<feature type="domain" description="Formamidopyrimidine-DNA glycosylase catalytic" evidence="22">
    <location>
        <begin position="25"/>
        <end position="138"/>
    </location>
</feature>
<dbReference type="NCBIfam" id="NF002211">
    <property type="entry name" value="PRK01103.1"/>
    <property type="match status" value="1"/>
</dbReference>
<dbReference type="SMART" id="SM00898">
    <property type="entry name" value="Fapy_DNA_glyco"/>
    <property type="match status" value="1"/>
</dbReference>
<accession>L0DBD2</accession>
<dbReference type="GO" id="GO:0034039">
    <property type="term" value="F:8-oxo-7,8-dihydroguanine DNA N-glycosylase activity"/>
    <property type="evidence" value="ECO:0007669"/>
    <property type="project" value="TreeGrafter"/>
</dbReference>
<dbReference type="InterPro" id="IPR020629">
    <property type="entry name" value="FPG_Glyclase"/>
</dbReference>
<evidence type="ECO:0000256" key="19">
    <source>
        <dbReference type="ARBA" id="ARBA00044632"/>
    </source>
</evidence>
<evidence type="ECO:0000313" key="24">
    <source>
        <dbReference type="Proteomes" id="UP000010798"/>
    </source>
</evidence>
<dbReference type="InterPro" id="IPR010663">
    <property type="entry name" value="Znf_FPG/IleRS"/>
</dbReference>
<keyword evidence="24" id="KW-1185">Reference proteome</keyword>
<dbReference type="EMBL" id="CP003364">
    <property type="protein sequence ID" value="AGA26148.1"/>
    <property type="molecule type" value="Genomic_DNA"/>
</dbReference>
<comment type="subunit">
    <text evidence="4">Monomer.</text>
</comment>
<keyword evidence="13" id="KW-0238">DNA-binding</keyword>
<dbReference type="InterPro" id="IPR015887">
    <property type="entry name" value="DNA_glyclase_Znf_dom_DNA_BS"/>
</dbReference>
<dbReference type="InterPro" id="IPR015886">
    <property type="entry name" value="H2TH_FPG"/>
</dbReference>
<gene>
    <name evidence="23" type="ordered locus">Sinac_1777</name>
</gene>
<dbReference type="SUPFAM" id="SSF46946">
    <property type="entry name" value="S13-like H2TH domain"/>
    <property type="match status" value="1"/>
</dbReference>
<keyword evidence="10 20" id="KW-0863">Zinc-finger</keyword>
<evidence type="ECO:0000256" key="5">
    <source>
        <dbReference type="ARBA" id="ARBA00012024"/>
    </source>
</evidence>
<evidence type="ECO:0000256" key="12">
    <source>
        <dbReference type="ARBA" id="ARBA00022833"/>
    </source>
</evidence>
<dbReference type="Proteomes" id="UP000010798">
    <property type="component" value="Chromosome"/>
</dbReference>
<dbReference type="PROSITE" id="PS51068">
    <property type="entry name" value="FPG_CAT"/>
    <property type="match status" value="1"/>
</dbReference>
<keyword evidence="15" id="KW-0456">Lyase</keyword>
<dbReference type="CDD" id="cd08966">
    <property type="entry name" value="EcFpg-like_N"/>
    <property type="match status" value="1"/>
</dbReference>
<evidence type="ECO:0000259" key="21">
    <source>
        <dbReference type="PROSITE" id="PS51066"/>
    </source>
</evidence>
<organism evidence="23 24">
    <name type="scientific">Singulisphaera acidiphila (strain ATCC BAA-1392 / DSM 18658 / VKM B-2454 / MOB10)</name>
    <dbReference type="NCBI Taxonomy" id="886293"/>
    <lineage>
        <taxon>Bacteria</taxon>
        <taxon>Pseudomonadati</taxon>
        <taxon>Planctomycetota</taxon>
        <taxon>Planctomycetia</taxon>
        <taxon>Isosphaerales</taxon>
        <taxon>Isosphaeraceae</taxon>
        <taxon>Singulisphaera</taxon>
    </lineage>
</organism>
<evidence type="ECO:0000256" key="14">
    <source>
        <dbReference type="ARBA" id="ARBA00023204"/>
    </source>
</evidence>
<dbReference type="GO" id="GO:0008270">
    <property type="term" value="F:zinc ion binding"/>
    <property type="evidence" value="ECO:0007669"/>
    <property type="project" value="UniProtKB-KW"/>
</dbReference>
<dbReference type="InterPro" id="IPR012319">
    <property type="entry name" value="FPG_cat"/>
</dbReference>
<keyword evidence="17" id="KW-0326">Glycosidase</keyword>
<evidence type="ECO:0000256" key="10">
    <source>
        <dbReference type="ARBA" id="ARBA00022771"/>
    </source>
</evidence>
<evidence type="ECO:0000313" key="23">
    <source>
        <dbReference type="EMBL" id="AGA26148.1"/>
    </source>
</evidence>
<dbReference type="HOGENOM" id="CLU_038423_1_2_0"/>
<keyword evidence="12" id="KW-0862">Zinc</keyword>
<dbReference type="GO" id="GO:0003684">
    <property type="term" value="F:damaged DNA binding"/>
    <property type="evidence" value="ECO:0007669"/>
    <property type="project" value="InterPro"/>
</dbReference>
<evidence type="ECO:0000256" key="3">
    <source>
        <dbReference type="ARBA" id="ARBA00009409"/>
    </source>
</evidence>
<reference evidence="23 24" key="1">
    <citation type="submission" date="2012-02" db="EMBL/GenBank/DDBJ databases">
        <title>Complete sequence of chromosome of Singulisphaera acidiphila DSM 18658.</title>
        <authorList>
            <consortium name="US DOE Joint Genome Institute (JGI-PGF)"/>
            <person name="Lucas S."/>
            <person name="Copeland A."/>
            <person name="Lapidus A."/>
            <person name="Glavina del Rio T."/>
            <person name="Dalin E."/>
            <person name="Tice H."/>
            <person name="Bruce D."/>
            <person name="Goodwin L."/>
            <person name="Pitluck S."/>
            <person name="Peters L."/>
            <person name="Ovchinnikova G."/>
            <person name="Chertkov O."/>
            <person name="Kyrpides N."/>
            <person name="Mavromatis K."/>
            <person name="Ivanova N."/>
            <person name="Brettin T."/>
            <person name="Detter J.C."/>
            <person name="Han C."/>
            <person name="Larimer F."/>
            <person name="Land M."/>
            <person name="Hauser L."/>
            <person name="Markowitz V."/>
            <person name="Cheng J.-F."/>
            <person name="Hugenholtz P."/>
            <person name="Woyke T."/>
            <person name="Wu D."/>
            <person name="Tindall B."/>
            <person name="Pomrenke H."/>
            <person name="Brambilla E."/>
            <person name="Klenk H.-P."/>
            <person name="Eisen J.A."/>
        </authorList>
    </citation>
    <scope>NUCLEOTIDE SEQUENCE [LARGE SCALE GENOMIC DNA]</scope>
    <source>
        <strain evidence="24">ATCC BAA-1392 / DSM 18658 / VKM B-2454 / MOB10</strain>
    </source>
</reference>
<comment type="catalytic activity">
    <reaction evidence="19">
        <text>2'-deoxyribonucleotide-(2'-deoxyribose 5'-phosphate)-2'-deoxyribonucleotide-DNA = a 3'-end 2'-deoxyribonucleotide-(2,3-dehydro-2,3-deoxyribose 5'-phosphate)-DNA + a 5'-end 5'-phospho-2'-deoxyribonucleoside-DNA + H(+)</text>
        <dbReference type="Rhea" id="RHEA:66592"/>
        <dbReference type="Rhea" id="RHEA-COMP:13180"/>
        <dbReference type="Rhea" id="RHEA-COMP:16897"/>
        <dbReference type="Rhea" id="RHEA-COMP:17067"/>
        <dbReference type="ChEBI" id="CHEBI:15378"/>
        <dbReference type="ChEBI" id="CHEBI:136412"/>
        <dbReference type="ChEBI" id="CHEBI:157695"/>
        <dbReference type="ChEBI" id="CHEBI:167181"/>
        <dbReference type="EC" id="4.2.99.18"/>
    </reaction>
</comment>
<dbReference type="GO" id="GO:0006284">
    <property type="term" value="P:base-excision repair"/>
    <property type="evidence" value="ECO:0007669"/>
    <property type="project" value="InterPro"/>
</dbReference>
<proteinExistence type="inferred from homology"/>
<keyword evidence="8" id="KW-0479">Metal-binding</keyword>
<evidence type="ECO:0000256" key="1">
    <source>
        <dbReference type="ARBA" id="ARBA00001668"/>
    </source>
</evidence>
<evidence type="ECO:0000256" key="16">
    <source>
        <dbReference type="ARBA" id="ARBA00023268"/>
    </source>
</evidence>
<dbReference type="GO" id="GO:0140078">
    <property type="term" value="F:class I DNA-(apurinic or apyrimidinic site) endonuclease activity"/>
    <property type="evidence" value="ECO:0007669"/>
    <property type="project" value="UniProtKB-EC"/>
</dbReference>
<evidence type="ECO:0000256" key="20">
    <source>
        <dbReference type="PROSITE-ProRule" id="PRU00391"/>
    </source>
</evidence>
<comment type="similarity">
    <text evidence="3">Belongs to the FPG family.</text>
</comment>
<dbReference type="Gene3D" id="1.10.8.50">
    <property type="match status" value="1"/>
</dbReference>
<dbReference type="SMART" id="SM01232">
    <property type="entry name" value="H2TH"/>
    <property type="match status" value="1"/>
</dbReference>
<comment type="catalytic activity">
    <reaction evidence="1">
        <text>Hydrolysis of DNA containing ring-opened 7-methylguanine residues, releasing 2,6-diamino-4-hydroxy-5-(N-methyl)formamidopyrimidine.</text>
        <dbReference type="EC" id="3.2.2.23"/>
    </reaction>
</comment>
<dbReference type="SUPFAM" id="SSF81624">
    <property type="entry name" value="N-terminal domain of MutM-like DNA repair proteins"/>
    <property type="match status" value="1"/>
</dbReference>
<dbReference type="InterPro" id="IPR035937">
    <property type="entry name" value="FPG_N"/>
</dbReference>
<dbReference type="EC" id="3.2.2.23" evidence="5"/>
<feature type="domain" description="FPG-type" evidence="21">
    <location>
        <begin position="262"/>
        <end position="299"/>
    </location>
</feature>
<dbReference type="PANTHER" id="PTHR22993:SF9">
    <property type="entry name" value="FORMAMIDOPYRIMIDINE-DNA GLYCOSYLASE"/>
    <property type="match status" value="1"/>
</dbReference>
<keyword evidence="11" id="KW-0378">Hydrolase</keyword>
<dbReference type="Pfam" id="PF06827">
    <property type="entry name" value="zf-FPG_IleRS"/>
    <property type="match status" value="1"/>
</dbReference>
<evidence type="ECO:0000256" key="9">
    <source>
        <dbReference type="ARBA" id="ARBA00022763"/>
    </source>
</evidence>
<evidence type="ECO:0000256" key="17">
    <source>
        <dbReference type="ARBA" id="ARBA00023295"/>
    </source>
</evidence>
<evidence type="ECO:0000256" key="11">
    <source>
        <dbReference type="ARBA" id="ARBA00022801"/>
    </source>
</evidence>
<dbReference type="Pfam" id="PF06831">
    <property type="entry name" value="H2TH"/>
    <property type="match status" value="1"/>
</dbReference>
<dbReference type="FunFam" id="1.10.8.50:FF:000003">
    <property type="entry name" value="Formamidopyrimidine-DNA glycosylase"/>
    <property type="match status" value="1"/>
</dbReference>
<dbReference type="STRING" id="886293.Sinac_1777"/>
<dbReference type="PROSITE" id="PS51066">
    <property type="entry name" value="ZF_FPG_2"/>
    <property type="match status" value="1"/>
</dbReference>
<dbReference type="eggNOG" id="COG0266">
    <property type="taxonomic scope" value="Bacteria"/>
</dbReference>
<sequence length="309" mass="34173">MVMIVSSLRGKLLLGDFSEGTSHMPELPEVETMVRGLRPALGGMTLREVEVLDEFLLVGHTAREFERLSQGAKVDRVDRRGKWVVIALGDRRGLIVIQPRMTGGFWLVPPDRPEHIRLILRTDGPRESIWFCDNRRLGKIAWYPSPEEAEEAFARSHGPDALEISRQELSARLERTSRGIKPTLMDQKVLAGIGNIYADEILFRSRIHPSRPASKLSNAEIDRLHAAIPAVLAEAIAAEGSSFDAGYRTVLGLEGGFLAGNAMYGRGGQPCPNCGDPIEKTKIAGLSGRPTHFCARCQPLNPPRRTNKR</sequence>
<name>L0DBD2_SINAD</name>
<evidence type="ECO:0000256" key="6">
    <source>
        <dbReference type="ARBA" id="ARBA00012720"/>
    </source>
</evidence>
<evidence type="ECO:0000256" key="8">
    <source>
        <dbReference type="ARBA" id="ARBA00022723"/>
    </source>
</evidence>
<protein>
    <recommendedName>
        <fullName evidence="7">Formamidopyrimidine-DNA glycosylase</fullName>
        <ecNumber evidence="5">3.2.2.23</ecNumber>
        <ecNumber evidence="6">4.2.99.18</ecNumber>
    </recommendedName>
    <alternativeName>
        <fullName evidence="18">DNA-(apurinic or apyrimidinic site) lyase MutM</fullName>
    </alternativeName>
</protein>
<keyword evidence="9" id="KW-0227">DNA damage</keyword>
<dbReference type="PROSITE" id="PS01242">
    <property type="entry name" value="ZF_FPG_1"/>
    <property type="match status" value="1"/>
</dbReference>
<dbReference type="InterPro" id="IPR000214">
    <property type="entry name" value="Znf_DNA_glyclase/AP_lyase"/>
</dbReference>
<dbReference type="AlphaFoldDB" id="L0DBD2"/>